<evidence type="ECO:0000313" key="3">
    <source>
        <dbReference type="EMBL" id="RWS29292.1"/>
    </source>
</evidence>
<dbReference type="InterPro" id="IPR029044">
    <property type="entry name" value="Nucleotide-diphossugar_trans"/>
</dbReference>
<dbReference type="VEuPathDB" id="VectorBase:LDEU002746"/>
<gene>
    <name evidence="3" type="ORF">B4U80_06542</name>
</gene>
<dbReference type="EMBL" id="NCKV01000979">
    <property type="protein sequence ID" value="RWS29292.1"/>
    <property type="molecule type" value="Genomic_DNA"/>
</dbReference>
<reference evidence="3 4" key="1">
    <citation type="journal article" date="2018" name="Gigascience">
        <title>Genomes of trombidid mites reveal novel predicted allergens and laterally-transferred genes associated with secondary metabolism.</title>
        <authorList>
            <person name="Dong X."/>
            <person name="Chaisiri K."/>
            <person name="Xia D."/>
            <person name="Armstrong S.D."/>
            <person name="Fang Y."/>
            <person name="Donnelly M.J."/>
            <person name="Kadowaki T."/>
            <person name="McGarry J.W."/>
            <person name="Darby A.C."/>
            <person name="Makepeace B.L."/>
        </authorList>
    </citation>
    <scope>NUCLEOTIDE SEQUENCE [LARGE SCALE GENOMIC DNA]</scope>
    <source>
        <strain evidence="3">UoL-UT</strain>
    </source>
</reference>
<dbReference type="Pfam" id="PF00535">
    <property type="entry name" value="Glycos_transf_2"/>
    <property type="match status" value="1"/>
</dbReference>
<name>A0A443SP83_9ACAR</name>
<proteinExistence type="predicted"/>
<comment type="caution">
    <text evidence="3">The sequence shown here is derived from an EMBL/GenBank/DDBJ whole genome shotgun (WGS) entry which is preliminary data.</text>
</comment>
<sequence>MIVLSDTKYQKEYIDKKGIHVIVGQYMGKSLPWETMTNLSEGLYFKNNNIANTEHVPSLKDILNSNNYSPVPNLGEMGQPVYIEHYQHQTMKLLYNINRFNIMVSDRISVNRSLPDPRKHSCRNKIYEINHEELNVSIIIVFHNEAWSTLLRTMHSVINRSQRKLIKEIILVDDASTRTFLGKQLDEYIKQLSNWSQVDIKLLRSKERIGLIKARLIGAQISTGKVLTFLDAHCETTVGWLEPLLDRISKNRKNVVCP</sequence>
<evidence type="ECO:0000313" key="4">
    <source>
        <dbReference type="Proteomes" id="UP000288716"/>
    </source>
</evidence>
<dbReference type="OrthoDB" id="5988548at2759"/>
<keyword evidence="4" id="KW-1185">Reference proteome</keyword>
<accession>A0A443SP83</accession>
<feature type="non-terminal residue" evidence="3">
    <location>
        <position position="258"/>
    </location>
</feature>
<evidence type="ECO:0000259" key="2">
    <source>
        <dbReference type="Pfam" id="PF00535"/>
    </source>
</evidence>
<dbReference type="SUPFAM" id="SSF53448">
    <property type="entry name" value="Nucleotide-diphospho-sugar transferases"/>
    <property type="match status" value="1"/>
</dbReference>
<dbReference type="Gene3D" id="3.90.550.10">
    <property type="entry name" value="Spore Coat Polysaccharide Biosynthesis Protein SpsA, Chain A"/>
    <property type="match status" value="1"/>
</dbReference>
<dbReference type="Proteomes" id="UP000288716">
    <property type="component" value="Unassembled WGS sequence"/>
</dbReference>
<dbReference type="InterPro" id="IPR001173">
    <property type="entry name" value="Glyco_trans_2-like"/>
</dbReference>
<dbReference type="GO" id="GO:0004653">
    <property type="term" value="F:polypeptide N-acetylgalactosaminyltransferase activity"/>
    <property type="evidence" value="ECO:0007669"/>
    <property type="project" value="TreeGrafter"/>
</dbReference>
<dbReference type="AlphaFoldDB" id="A0A443SP83"/>
<dbReference type="GO" id="GO:0005794">
    <property type="term" value="C:Golgi apparatus"/>
    <property type="evidence" value="ECO:0007669"/>
    <property type="project" value="TreeGrafter"/>
</dbReference>
<organism evidence="3 4">
    <name type="scientific">Leptotrombidium deliense</name>
    <dbReference type="NCBI Taxonomy" id="299467"/>
    <lineage>
        <taxon>Eukaryota</taxon>
        <taxon>Metazoa</taxon>
        <taxon>Ecdysozoa</taxon>
        <taxon>Arthropoda</taxon>
        <taxon>Chelicerata</taxon>
        <taxon>Arachnida</taxon>
        <taxon>Acari</taxon>
        <taxon>Acariformes</taxon>
        <taxon>Trombidiformes</taxon>
        <taxon>Prostigmata</taxon>
        <taxon>Anystina</taxon>
        <taxon>Parasitengona</taxon>
        <taxon>Trombiculoidea</taxon>
        <taxon>Trombiculidae</taxon>
        <taxon>Leptotrombidium</taxon>
    </lineage>
</organism>
<protein>
    <recommendedName>
        <fullName evidence="2">Glycosyltransferase 2-like domain-containing protein</fullName>
    </recommendedName>
</protein>
<dbReference type="GO" id="GO:0006493">
    <property type="term" value="P:protein O-linked glycosylation"/>
    <property type="evidence" value="ECO:0007669"/>
    <property type="project" value="TreeGrafter"/>
</dbReference>
<feature type="domain" description="Glycosyltransferase 2-like" evidence="2">
    <location>
        <begin position="137"/>
        <end position="258"/>
    </location>
</feature>
<evidence type="ECO:0000256" key="1">
    <source>
        <dbReference type="ARBA" id="ARBA00023157"/>
    </source>
</evidence>
<dbReference type="STRING" id="299467.A0A443SP83"/>
<dbReference type="PANTHER" id="PTHR11675">
    <property type="entry name" value="N-ACETYLGALACTOSAMINYLTRANSFERASE"/>
    <property type="match status" value="1"/>
</dbReference>
<dbReference type="PANTHER" id="PTHR11675:SF118">
    <property type="entry name" value="POLYPEPTIDE N-ACETYLGALACTOSAMINYLTRANSFERASE 3"/>
    <property type="match status" value="1"/>
</dbReference>
<keyword evidence="1" id="KW-1015">Disulfide bond</keyword>